<evidence type="ECO:0000313" key="11">
    <source>
        <dbReference type="Proteomes" id="UP000310121"/>
    </source>
</evidence>
<protein>
    <recommendedName>
        <fullName evidence="7">Zn(2)-C6 fungal-type domain-containing protein</fullName>
    </recommendedName>
</protein>
<evidence type="ECO:0000256" key="5">
    <source>
        <dbReference type="ARBA" id="ARBA00023163"/>
    </source>
</evidence>
<dbReference type="Pfam" id="PF11951">
    <property type="entry name" value="Fungal_trans_2"/>
    <property type="match status" value="1"/>
</dbReference>
<dbReference type="Gene3D" id="4.10.240.10">
    <property type="entry name" value="Zn(2)-C6 fungal-type DNA-binding domain"/>
    <property type="match status" value="1"/>
</dbReference>
<evidence type="ECO:0000313" key="10">
    <source>
        <dbReference type="EMBL" id="THZ49565.1"/>
    </source>
</evidence>
<dbReference type="GO" id="GO:0003677">
    <property type="term" value="F:DNA binding"/>
    <property type="evidence" value="ECO:0007669"/>
    <property type="project" value="UniProtKB-KW"/>
</dbReference>
<dbReference type="InterPro" id="IPR021858">
    <property type="entry name" value="Fun_TF"/>
</dbReference>
<evidence type="ECO:0000313" key="9">
    <source>
        <dbReference type="EMBL" id="THX21536.1"/>
    </source>
</evidence>
<dbReference type="AlphaFoldDB" id="A0A4S9FZZ1"/>
<evidence type="ECO:0000256" key="4">
    <source>
        <dbReference type="ARBA" id="ARBA00023125"/>
    </source>
</evidence>
<evidence type="ECO:0000313" key="12">
    <source>
        <dbReference type="Proteomes" id="UP000310374"/>
    </source>
</evidence>
<gene>
    <name evidence="10" type="ORF">D6C90_03374</name>
    <name evidence="9" type="ORF">D6D12_09978</name>
    <name evidence="8" type="ORF">D6D22_03910</name>
</gene>
<keyword evidence="4" id="KW-0238">DNA-binding</keyword>
<dbReference type="GO" id="GO:0008270">
    <property type="term" value="F:zinc ion binding"/>
    <property type="evidence" value="ECO:0007669"/>
    <property type="project" value="InterPro"/>
</dbReference>
<name>A0A4S9FZZ1_AURPU</name>
<evidence type="ECO:0000256" key="6">
    <source>
        <dbReference type="ARBA" id="ARBA00023242"/>
    </source>
</evidence>
<evidence type="ECO:0000259" key="7">
    <source>
        <dbReference type="PROSITE" id="PS50048"/>
    </source>
</evidence>
<dbReference type="PROSITE" id="PS50048">
    <property type="entry name" value="ZN2_CY6_FUNGAL_2"/>
    <property type="match status" value="1"/>
</dbReference>
<dbReference type="PANTHER" id="PTHR36206">
    <property type="entry name" value="ASPERCRYPTIN BIOSYNTHESIS CLUSTER-SPECIFIC TRANSCRIPTION REGULATOR ATNN-RELATED"/>
    <property type="match status" value="1"/>
</dbReference>
<dbReference type="Proteomes" id="UP000310687">
    <property type="component" value="Unassembled WGS sequence"/>
</dbReference>
<accession>A0A4S9FZZ1</accession>
<proteinExistence type="predicted"/>
<dbReference type="InterPro" id="IPR036864">
    <property type="entry name" value="Zn2-C6_fun-type_DNA-bd_sf"/>
</dbReference>
<dbReference type="SMART" id="SM00066">
    <property type="entry name" value="GAL4"/>
    <property type="match status" value="1"/>
</dbReference>
<feature type="non-terminal residue" evidence="10">
    <location>
        <position position="1"/>
    </location>
</feature>
<dbReference type="PANTHER" id="PTHR36206:SF12">
    <property type="entry name" value="ASPERCRYPTIN BIOSYNTHESIS CLUSTER-SPECIFIC TRANSCRIPTION REGULATOR ATNN-RELATED"/>
    <property type="match status" value="1"/>
</dbReference>
<dbReference type="CDD" id="cd00067">
    <property type="entry name" value="GAL4"/>
    <property type="match status" value="1"/>
</dbReference>
<dbReference type="SUPFAM" id="SSF57701">
    <property type="entry name" value="Zn2/Cys6 DNA-binding domain"/>
    <property type="match status" value="1"/>
</dbReference>
<dbReference type="Pfam" id="PF00172">
    <property type="entry name" value="Zn_clus"/>
    <property type="match status" value="1"/>
</dbReference>
<dbReference type="EMBL" id="QZBN01000226">
    <property type="protein sequence ID" value="THZ49565.1"/>
    <property type="molecule type" value="Genomic_DNA"/>
</dbReference>
<sequence>EILWFSNNSTSYSFCSDICVLHKCVSLGNAHRIPKATEAVGPVCKPSSFIRRSYYPLLTPYCSARHVKCDEARPKCQRCIRAGRECAGYKPPPRSTTQLRRICPRPLNPISHLSDHEGNALDFFRRVTILQLPCASATETPWEKIALDLVYRQPAIAAAASACAAMHRTLTDVQDQNQWQFAMQQYNKSLALVSKYISDLQQNTSDDDVLVVLVACLLLFTYEAFSGQDAMASLHLKTGLRIIHERCCPVDRPRTPNDRHVVVVKPCPKSLFDVLVQIFVRLDSDYTLTGHDDPYLYPICEEPMPSYFSNPDQASSYLEIISAEIFDFFDDIYIHTYHVLADQRDLDSMNEDERNCLIRAAIRTVEVDDTLIEGISKCRQSLLAWNAAFAVVPRTDKNVLSHMSTQIFFFCVCFWMETWRDETPMLVDRFEGQFEYFTGLCEEFLDRHVANTPFRSTFTTHNAKGLDRIDTPPAFSLGSGVVTCLVVIAERCRTSSIRRRCIATLRKINLRGIFDTDYLIAYLEAIVNHEEEAARQCSPYVDLGSDLKACDIPEAARFLEVVMSPSYHASNFDFYKKKRVGLVYVTPTLGVIEDFLIGRKSIQLC</sequence>
<dbReference type="EMBL" id="QZAL01000040">
    <property type="protein sequence ID" value="THW44634.1"/>
    <property type="molecule type" value="Genomic_DNA"/>
</dbReference>
<keyword evidence="3" id="KW-0805">Transcription regulation</keyword>
<evidence type="ECO:0000313" key="8">
    <source>
        <dbReference type="EMBL" id="THW44634.1"/>
    </source>
</evidence>
<evidence type="ECO:0000256" key="3">
    <source>
        <dbReference type="ARBA" id="ARBA00023015"/>
    </source>
</evidence>
<feature type="domain" description="Zn(2)-C6 fungal-type" evidence="7">
    <location>
        <begin position="62"/>
        <end position="86"/>
    </location>
</feature>
<dbReference type="GO" id="GO:0000981">
    <property type="term" value="F:DNA-binding transcription factor activity, RNA polymerase II-specific"/>
    <property type="evidence" value="ECO:0007669"/>
    <property type="project" value="InterPro"/>
</dbReference>
<dbReference type="Proteomes" id="UP000310121">
    <property type="component" value="Unassembled WGS sequence"/>
</dbReference>
<keyword evidence="2" id="KW-0862">Zinc</keyword>
<comment type="caution">
    <text evidence="10">The sequence shown here is derived from an EMBL/GenBank/DDBJ whole genome shotgun (WGS) entry which is preliminary data.</text>
</comment>
<evidence type="ECO:0000256" key="2">
    <source>
        <dbReference type="ARBA" id="ARBA00022833"/>
    </source>
</evidence>
<dbReference type="InterPro" id="IPR001138">
    <property type="entry name" value="Zn2Cys6_DnaBD"/>
</dbReference>
<keyword evidence="6" id="KW-0539">Nucleus</keyword>
<keyword evidence="1" id="KW-0479">Metal-binding</keyword>
<evidence type="ECO:0000313" key="13">
    <source>
        <dbReference type="Proteomes" id="UP000310687"/>
    </source>
</evidence>
<reference evidence="11 12" key="1">
    <citation type="submission" date="2018-10" db="EMBL/GenBank/DDBJ databases">
        <title>Fifty Aureobasidium pullulans genomes reveal a recombining polyextremotolerant generalist.</title>
        <authorList>
            <person name="Gostincar C."/>
            <person name="Turk M."/>
            <person name="Zajc J."/>
            <person name="Gunde-Cimerman N."/>
        </authorList>
    </citation>
    <scope>NUCLEOTIDE SEQUENCE [LARGE SCALE GENOMIC DNA]</scope>
    <source>
        <strain evidence="9 12">EXF-10081</strain>
        <strain evidence="8 13">EXF-11013</strain>
        <strain evidence="10 11">EXF-3844</strain>
    </source>
</reference>
<dbReference type="EMBL" id="QZAT01000241">
    <property type="protein sequence ID" value="THX21536.1"/>
    <property type="molecule type" value="Genomic_DNA"/>
</dbReference>
<evidence type="ECO:0000256" key="1">
    <source>
        <dbReference type="ARBA" id="ARBA00022723"/>
    </source>
</evidence>
<organism evidence="10 11">
    <name type="scientific">Aureobasidium pullulans</name>
    <name type="common">Black yeast</name>
    <name type="synonym">Pullularia pullulans</name>
    <dbReference type="NCBI Taxonomy" id="5580"/>
    <lineage>
        <taxon>Eukaryota</taxon>
        <taxon>Fungi</taxon>
        <taxon>Dikarya</taxon>
        <taxon>Ascomycota</taxon>
        <taxon>Pezizomycotina</taxon>
        <taxon>Dothideomycetes</taxon>
        <taxon>Dothideomycetidae</taxon>
        <taxon>Dothideales</taxon>
        <taxon>Saccotheciaceae</taxon>
        <taxon>Aureobasidium</taxon>
    </lineage>
</organism>
<dbReference type="InterPro" id="IPR052360">
    <property type="entry name" value="Transcr_Regulatory_Proteins"/>
</dbReference>
<keyword evidence="5" id="KW-0804">Transcription</keyword>
<dbReference type="Proteomes" id="UP000310374">
    <property type="component" value="Unassembled WGS sequence"/>
</dbReference>